<feature type="transmembrane region" description="Helical" evidence="5">
    <location>
        <begin position="151"/>
        <end position="171"/>
    </location>
</feature>
<sequence>MVENALAVITGLAWTVAYLGIIHRGFRDKTYGMPLTALALNITWEFIFAFLVPGRFGLQVAINVVWFCFDVVILYTYFAFGRKEFPASVHQRWFIPWGVLLVAISFVTQYSAAREFPDLPMDTYTAFVVNVIMSVAFITMLARRGSRAGQSLVIATSKWLGSAAVTVLVFLDLGSSLLLTLGVCVFVLDVIYIVMLARTRAA</sequence>
<dbReference type="Pfam" id="PF25129">
    <property type="entry name" value="Pyr4-TMTC"/>
    <property type="match status" value="1"/>
</dbReference>
<evidence type="ECO:0000256" key="3">
    <source>
        <dbReference type="ARBA" id="ARBA00022989"/>
    </source>
</evidence>
<feature type="transmembrane region" description="Helical" evidence="5">
    <location>
        <begin position="177"/>
        <end position="197"/>
    </location>
</feature>
<feature type="transmembrane region" description="Helical" evidence="5">
    <location>
        <begin position="124"/>
        <end position="142"/>
    </location>
</feature>
<protein>
    <recommendedName>
        <fullName evidence="8">Transporter</fullName>
    </recommendedName>
</protein>
<dbReference type="InterPro" id="IPR039020">
    <property type="entry name" value="PaxB-like"/>
</dbReference>
<feature type="transmembrane region" description="Helical" evidence="5">
    <location>
        <begin position="35"/>
        <end position="54"/>
    </location>
</feature>
<proteinExistence type="predicted"/>
<evidence type="ECO:0000256" key="4">
    <source>
        <dbReference type="ARBA" id="ARBA00023136"/>
    </source>
</evidence>
<dbReference type="Proteomes" id="UP000250462">
    <property type="component" value="Unassembled WGS sequence"/>
</dbReference>
<keyword evidence="7" id="KW-1185">Reference proteome</keyword>
<evidence type="ECO:0008006" key="8">
    <source>
        <dbReference type="Google" id="ProtNLM"/>
    </source>
</evidence>
<comment type="subcellular location">
    <subcellularLocation>
        <location evidence="1">Membrane</location>
        <topology evidence="1">Multi-pass membrane protein</topology>
    </subcellularLocation>
</comment>
<accession>A0A329QZ43</accession>
<name>A0A329QZ43_9ACTN</name>
<evidence type="ECO:0000256" key="5">
    <source>
        <dbReference type="SAM" id="Phobius"/>
    </source>
</evidence>
<evidence type="ECO:0000256" key="1">
    <source>
        <dbReference type="ARBA" id="ARBA00004141"/>
    </source>
</evidence>
<feature type="transmembrane region" description="Helical" evidence="5">
    <location>
        <begin position="6"/>
        <end position="23"/>
    </location>
</feature>
<dbReference type="EMBL" id="QMIG01000003">
    <property type="protein sequence ID" value="RAW17403.1"/>
    <property type="molecule type" value="Genomic_DNA"/>
</dbReference>
<dbReference type="GO" id="GO:0016829">
    <property type="term" value="F:lyase activity"/>
    <property type="evidence" value="ECO:0007669"/>
    <property type="project" value="InterPro"/>
</dbReference>
<gene>
    <name evidence="6" type="ORF">DPM12_05105</name>
</gene>
<reference evidence="6 7" key="1">
    <citation type="submission" date="2018-06" db="EMBL/GenBank/DDBJ databases">
        <title>Phytoactinopolyspora halophila sp. nov., a novel halophilic actinomycete isolated from a saline soil in China.</title>
        <authorList>
            <person name="Tang S.-K."/>
        </authorList>
    </citation>
    <scope>NUCLEOTIDE SEQUENCE [LARGE SCALE GENOMIC DNA]</scope>
    <source>
        <strain evidence="6 7">YIM 96934</strain>
    </source>
</reference>
<keyword evidence="3 5" id="KW-1133">Transmembrane helix</keyword>
<organism evidence="6 7">
    <name type="scientific">Phytoactinopolyspora halophila</name>
    <dbReference type="NCBI Taxonomy" id="1981511"/>
    <lineage>
        <taxon>Bacteria</taxon>
        <taxon>Bacillati</taxon>
        <taxon>Actinomycetota</taxon>
        <taxon>Actinomycetes</taxon>
        <taxon>Jiangellales</taxon>
        <taxon>Jiangellaceae</taxon>
        <taxon>Phytoactinopolyspora</taxon>
    </lineage>
</organism>
<feature type="transmembrane region" description="Helical" evidence="5">
    <location>
        <begin position="60"/>
        <end position="81"/>
    </location>
</feature>
<comment type="caution">
    <text evidence="6">The sequence shown here is derived from an EMBL/GenBank/DDBJ whole genome shotgun (WGS) entry which is preliminary data.</text>
</comment>
<dbReference type="PANTHER" id="PTHR42038:SF2">
    <property type="entry name" value="TERPENE CYCLASE AUSL"/>
    <property type="match status" value="1"/>
</dbReference>
<keyword evidence="4 5" id="KW-0472">Membrane</keyword>
<evidence type="ECO:0000313" key="6">
    <source>
        <dbReference type="EMBL" id="RAW17403.1"/>
    </source>
</evidence>
<keyword evidence="2 5" id="KW-0812">Transmembrane</keyword>
<dbReference type="PANTHER" id="PTHR42038">
    <property type="match status" value="1"/>
</dbReference>
<feature type="transmembrane region" description="Helical" evidence="5">
    <location>
        <begin position="93"/>
        <end position="112"/>
    </location>
</feature>
<evidence type="ECO:0000313" key="7">
    <source>
        <dbReference type="Proteomes" id="UP000250462"/>
    </source>
</evidence>
<dbReference type="AlphaFoldDB" id="A0A329QZ43"/>
<dbReference type="GO" id="GO:0016020">
    <property type="term" value="C:membrane"/>
    <property type="evidence" value="ECO:0007669"/>
    <property type="project" value="UniProtKB-SubCell"/>
</dbReference>
<evidence type="ECO:0000256" key="2">
    <source>
        <dbReference type="ARBA" id="ARBA00022692"/>
    </source>
</evidence>